<sequence length="329" mass="37434">MDRYHAGATGTRAHTSAAGPTKRRRVETFEPLNAHDRLQQMHALRQYYDRSSRMPARPKSKSDLDVLKERHQFVRDSNVDPASLPWEDQLASKFYDSLFKEYAVVNLKHYKTGAVALRWRTEDEVLAGIGHLTCGSLRCQYHEPSPVIMDALAEQADLAASTLSGLPPDPESETPLVETRLDELEMPFGYIEDGEKKTALVKVVLCRDCAKKLKYGREKEREERDKRALLAAAAPPPAVESAKGEHSRRGEQHARLGSIRSERDRSRGESRPRSPDRRMNSRAPRDRDSDDEGDDYRPELPPDLADRPHRGRAQEQRSEPRRSASPPRR</sequence>
<protein>
    <recommendedName>
        <fullName evidence="4">Protein FRA10AC1</fullName>
    </recommendedName>
</protein>
<evidence type="ECO:0000256" key="1">
    <source>
        <dbReference type="SAM" id="MobiDB-lite"/>
    </source>
</evidence>
<dbReference type="OrthoDB" id="197967at2759"/>
<feature type="compositionally biased region" description="Basic and acidic residues" evidence="1">
    <location>
        <begin position="242"/>
        <end position="288"/>
    </location>
</feature>
<dbReference type="AlphaFoldDB" id="A0A2S5BB92"/>
<keyword evidence="3" id="KW-1185">Reference proteome</keyword>
<reference evidence="2 3" key="1">
    <citation type="journal article" date="2018" name="Front. Microbiol.">
        <title>Prospects for Fungal Bioremediation of Acidic Radioactive Waste Sites: Characterization and Genome Sequence of Rhodotorula taiwanensis MD1149.</title>
        <authorList>
            <person name="Tkavc R."/>
            <person name="Matrosova V.Y."/>
            <person name="Grichenko O.E."/>
            <person name="Gostincar C."/>
            <person name="Volpe R.P."/>
            <person name="Klimenkova P."/>
            <person name="Gaidamakova E.K."/>
            <person name="Zhou C.E."/>
            <person name="Stewart B.J."/>
            <person name="Lyman M.G."/>
            <person name="Malfatti S.A."/>
            <person name="Rubinfeld B."/>
            <person name="Courtot M."/>
            <person name="Singh J."/>
            <person name="Dalgard C.L."/>
            <person name="Hamilton T."/>
            <person name="Frey K.G."/>
            <person name="Gunde-Cimerman N."/>
            <person name="Dugan L."/>
            <person name="Daly M.J."/>
        </authorList>
    </citation>
    <scope>NUCLEOTIDE SEQUENCE [LARGE SCALE GENOMIC DNA]</scope>
    <source>
        <strain evidence="2 3">MD1149</strain>
    </source>
</reference>
<feature type="region of interest" description="Disordered" evidence="1">
    <location>
        <begin position="216"/>
        <end position="329"/>
    </location>
</feature>
<proteinExistence type="predicted"/>
<dbReference type="EMBL" id="PJQD01000029">
    <property type="protein sequence ID" value="POY74001.1"/>
    <property type="molecule type" value="Genomic_DNA"/>
</dbReference>
<dbReference type="Proteomes" id="UP000237144">
    <property type="component" value="Unassembled WGS sequence"/>
</dbReference>
<accession>A0A2S5BB92</accession>
<dbReference type="STRING" id="741276.A0A2S5BB92"/>
<evidence type="ECO:0000313" key="2">
    <source>
        <dbReference type="EMBL" id="POY74001.1"/>
    </source>
</evidence>
<dbReference type="Pfam" id="PF09725">
    <property type="entry name" value="Fra10Ac1"/>
    <property type="match status" value="1"/>
</dbReference>
<evidence type="ECO:0008006" key="4">
    <source>
        <dbReference type="Google" id="ProtNLM"/>
    </source>
</evidence>
<gene>
    <name evidence="2" type="ORF">BMF94_2812</name>
</gene>
<name>A0A2S5BB92_9BASI</name>
<feature type="compositionally biased region" description="Basic and acidic residues" evidence="1">
    <location>
        <begin position="216"/>
        <end position="228"/>
    </location>
</feature>
<organism evidence="2 3">
    <name type="scientific">Rhodotorula taiwanensis</name>
    <dbReference type="NCBI Taxonomy" id="741276"/>
    <lineage>
        <taxon>Eukaryota</taxon>
        <taxon>Fungi</taxon>
        <taxon>Dikarya</taxon>
        <taxon>Basidiomycota</taxon>
        <taxon>Pucciniomycotina</taxon>
        <taxon>Microbotryomycetes</taxon>
        <taxon>Sporidiobolales</taxon>
        <taxon>Sporidiobolaceae</taxon>
        <taxon>Rhodotorula</taxon>
    </lineage>
</organism>
<feature type="region of interest" description="Disordered" evidence="1">
    <location>
        <begin position="1"/>
        <end position="25"/>
    </location>
</feature>
<comment type="caution">
    <text evidence="2">The sequence shown here is derived from an EMBL/GenBank/DDBJ whole genome shotgun (WGS) entry which is preliminary data.</text>
</comment>
<dbReference type="InterPro" id="IPR019129">
    <property type="entry name" value="Folate-sensitive_fs_Fra10Ac1"/>
</dbReference>
<evidence type="ECO:0000313" key="3">
    <source>
        <dbReference type="Proteomes" id="UP000237144"/>
    </source>
</evidence>
<feature type="compositionally biased region" description="Basic and acidic residues" evidence="1">
    <location>
        <begin position="295"/>
        <end position="322"/>
    </location>
</feature>